<dbReference type="InterPro" id="IPR025525">
    <property type="entry name" value="hAT-like_transposase_RNase-H"/>
</dbReference>
<feature type="non-terminal residue" evidence="2">
    <location>
        <position position="114"/>
    </location>
</feature>
<dbReference type="EMBL" id="JACEIK010003165">
    <property type="protein sequence ID" value="MCD9640645.1"/>
    <property type="molecule type" value="Genomic_DNA"/>
</dbReference>
<evidence type="ECO:0000259" key="1">
    <source>
        <dbReference type="Pfam" id="PF14372"/>
    </source>
</evidence>
<accession>A0ABS8V2M8</accession>
<comment type="caution">
    <text evidence="2">The sequence shown here is derived from an EMBL/GenBank/DDBJ whole genome shotgun (WGS) entry which is preliminary data.</text>
</comment>
<gene>
    <name evidence="2" type="ORF">HAX54_026053</name>
</gene>
<proteinExistence type="predicted"/>
<organism evidence="2 3">
    <name type="scientific">Datura stramonium</name>
    <name type="common">Jimsonweed</name>
    <name type="synonym">Common thornapple</name>
    <dbReference type="NCBI Taxonomy" id="4076"/>
    <lineage>
        <taxon>Eukaryota</taxon>
        <taxon>Viridiplantae</taxon>
        <taxon>Streptophyta</taxon>
        <taxon>Embryophyta</taxon>
        <taxon>Tracheophyta</taxon>
        <taxon>Spermatophyta</taxon>
        <taxon>Magnoliopsida</taxon>
        <taxon>eudicotyledons</taxon>
        <taxon>Gunneridae</taxon>
        <taxon>Pentapetalae</taxon>
        <taxon>asterids</taxon>
        <taxon>lamiids</taxon>
        <taxon>Solanales</taxon>
        <taxon>Solanaceae</taxon>
        <taxon>Solanoideae</taxon>
        <taxon>Datureae</taxon>
        <taxon>Datura</taxon>
    </lineage>
</organism>
<feature type="non-terminal residue" evidence="2">
    <location>
        <position position="1"/>
    </location>
</feature>
<name>A0ABS8V2M8_DATST</name>
<dbReference type="Pfam" id="PF14372">
    <property type="entry name" value="hAT-like_RNase-H"/>
    <property type="match status" value="1"/>
</dbReference>
<reference evidence="2 3" key="1">
    <citation type="journal article" date="2021" name="BMC Genomics">
        <title>Datura genome reveals duplications of psychoactive alkaloid biosynthetic genes and high mutation rate following tissue culture.</title>
        <authorList>
            <person name="Rajewski A."/>
            <person name="Carter-House D."/>
            <person name="Stajich J."/>
            <person name="Litt A."/>
        </authorList>
    </citation>
    <scope>NUCLEOTIDE SEQUENCE [LARGE SCALE GENOMIC DNA]</scope>
    <source>
        <strain evidence="2">AR-01</strain>
    </source>
</reference>
<sequence>SIIVQYSNCSDSILTDISKKMKIKFDKYWGDVEGIDVLLFVVVVLDPRYKINENIGNKISVISQIDVLDNSDVWQSQWEKFLEDENNQWLQSTSKECKLEDLLEEIQKLEIVEK</sequence>
<dbReference type="Proteomes" id="UP000823775">
    <property type="component" value="Unassembled WGS sequence"/>
</dbReference>
<evidence type="ECO:0000313" key="2">
    <source>
        <dbReference type="EMBL" id="MCD9640645.1"/>
    </source>
</evidence>
<evidence type="ECO:0000313" key="3">
    <source>
        <dbReference type="Proteomes" id="UP000823775"/>
    </source>
</evidence>
<protein>
    <recommendedName>
        <fullName evidence="1">hAT-like transposase RNase-H fold domain-containing protein</fullName>
    </recommendedName>
</protein>
<keyword evidence="3" id="KW-1185">Reference proteome</keyword>
<feature type="domain" description="hAT-like transposase RNase-H fold" evidence="1">
    <location>
        <begin position="3"/>
        <end position="52"/>
    </location>
</feature>